<organism evidence="3 4">
    <name type="scientific">Eimeria maxima</name>
    <name type="common">Coccidian parasite</name>
    <dbReference type="NCBI Taxonomy" id="5804"/>
    <lineage>
        <taxon>Eukaryota</taxon>
        <taxon>Sar</taxon>
        <taxon>Alveolata</taxon>
        <taxon>Apicomplexa</taxon>
        <taxon>Conoidasida</taxon>
        <taxon>Coccidia</taxon>
        <taxon>Eucoccidiorida</taxon>
        <taxon>Eimeriorina</taxon>
        <taxon>Eimeriidae</taxon>
        <taxon>Eimeria</taxon>
    </lineage>
</organism>
<dbReference type="AlphaFoldDB" id="U6MDC7"/>
<keyword evidence="4" id="KW-1185">Reference proteome</keyword>
<evidence type="ECO:0008006" key="5">
    <source>
        <dbReference type="Google" id="ProtNLM"/>
    </source>
</evidence>
<evidence type="ECO:0000313" key="4">
    <source>
        <dbReference type="Proteomes" id="UP000030763"/>
    </source>
</evidence>
<evidence type="ECO:0000313" key="3">
    <source>
        <dbReference type="EMBL" id="CDJ60484.1"/>
    </source>
</evidence>
<dbReference type="RefSeq" id="XP_013337134.1">
    <property type="nucleotide sequence ID" value="XM_013481680.1"/>
</dbReference>
<feature type="compositionally biased region" description="Basic and acidic residues" evidence="1">
    <location>
        <begin position="1"/>
        <end position="25"/>
    </location>
</feature>
<feature type="region of interest" description="Disordered" evidence="1">
    <location>
        <begin position="97"/>
        <end position="140"/>
    </location>
</feature>
<evidence type="ECO:0000256" key="2">
    <source>
        <dbReference type="SAM" id="Phobius"/>
    </source>
</evidence>
<dbReference type="EMBL" id="HG721857">
    <property type="protein sequence ID" value="CDJ60484.1"/>
    <property type="molecule type" value="Genomic_DNA"/>
</dbReference>
<dbReference type="GeneID" id="25337078"/>
<dbReference type="Proteomes" id="UP000030763">
    <property type="component" value="Unassembled WGS sequence"/>
</dbReference>
<gene>
    <name evidence="3" type="ORF">EMWEY_00030920</name>
</gene>
<accession>U6MDC7</accession>
<proteinExistence type="predicted"/>
<keyword evidence="2" id="KW-0472">Membrane</keyword>
<reference evidence="3" key="2">
    <citation type="submission" date="2013-10" db="EMBL/GenBank/DDBJ databases">
        <authorList>
            <person name="Aslett M."/>
        </authorList>
    </citation>
    <scope>NUCLEOTIDE SEQUENCE [LARGE SCALE GENOMIC DNA]</scope>
    <source>
        <strain evidence="3">Weybridge</strain>
    </source>
</reference>
<evidence type="ECO:0000256" key="1">
    <source>
        <dbReference type="SAM" id="MobiDB-lite"/>
    </source>
</evidence>
<keyword evidence="2" id="KW-0812">Transmembrane</keyword>
<feature type="compositionally biased region" description="Basic and acidic residues" evidence="1">
    <location>
        <begin position="110"/>
        <end position="130"/>
    </location>
</feature>
<dbReference type="VEuPathDB" id="ToxoDB:EMWEY_00030920"/>
<protein>
    <recommendedName>
        <fullName evidence="5">Transmembrane protein</fullName>
    </recommendedName>
</protein>
<sequence>MEHQDGVTRLSDWHESQEEQQRDFRNNGLLRGRSFSAPNGGIRPADPAVPEATIANAPEATGATSAHVPVAVADDVGAAAEATEAVVVEKTLPFCGDGAALPPTVQEATPEERSTRVDEAPEVEAPHEVADDSPLLLHPKPKSKSRRRAVVWSAAFLAMLLAVLTVSCRRILRSPEPRPRGPPLTSSLKEVQAYEKALTNAASELKRLWGRVSPEVRQSFYTHYTPRVYGSPSLTSPLELFERQVMRVFQKGRPPQGASKQQYGLYVQQLQIARVVLKAAWTRLSQLQALEEFVVSRKGIEEDRYFLQPTVLPGAGRSSPGEELLSFRDFLDLLGAKKAAVPAYPDAAARKPAVPLALAQGLARTLQTLEFQTEMDATVHRAFHELLLVTGTPLPCGPLQPLEEFVKQGPLFVEPQLPFFPTPFFSSLLAAFSRERSALLVSDELLSTWAYQWTYEGASQRLEEIGERMRSSAASAAAVKLALVSRWALLQPHDPAASTDLACLAFSLL</sequence>
<feature type="region of interest" description="Disordered" evidence="1">
    <location>
        <begin position="1"/>
        <end position="48"/>
    </location>
</feature>
<dbReference type="OMA" id="YQWTYEG"/>
<feature type="transmembrane region" description="Helical" evidence="2">
    <location>
        <begin position="149"/>
        <end position="167"/>
    </location>
</feature>
<keyword evidence="2" id="KW-1133">Transmembrane helix</keyword>
<reference evidence="3" key="1">
    <citation type="submission" date="2013-10" db="EMBL/GenBank/DDBJ databases">
        <title>Genomic analysis of the causative agents of coccidiosis in chickens.</title>
        <authorList>
            <person name="Reid A.J."/>
            <person name="Blake D."/>
            <person name="Billington K."/>
            <person name="Browne H."/>
            <person name="Dunn M."/>
            <person name="Hung S."/>
            <person name="Kawahara F."/>
            <person name="Miranda-Saavedra D."/>
            <person name="Mourier T."/>
            <person name="Nagra H."/>
            <person name="Otto T.D."/>
            <person name="Rawlings N."/>
            <person name="Sanchez A."/>
            <person name="Sanders M."/>
            <person name="Subramaniam C."/>
            <person name="Tay Y."/>
            <person name="Dear P."/>
            <person name="Doerig C."/>
            <person name="Gruber A."/>
            <person name="Parkinson J."/>
            <person name="Shirley M."/>
            <person name="Wan K.L."/>
            <person name="Berriman M."/>
            <person name="Tomley F."/>
            <person name="Pain A."/>
        </authorList>
    </citation>
    <scope>NUCLEOTIDE SEQUENCE [LARGE SCALE GENOMIC DNA]</scope>
    <source>
        <strain evidence="3">Weybridge</strain>
    </source>
</reference>
<dbReference type="OrthoDB" id="346301at2759"/>
<name>U6MDC7_EIMMA</name>